<keyword evidence="4" id="KW-1185">Reference proteome</keyword>
<evidence type="ECO:0000256" key="2">
    <source>
        <dbReference type="ARBA" id="ARBA00023002"/>
    </source>
</evidence>
<dbReference type="Pfam" id="PF13561">
    <property type="entry name" value="adh_short_C2"/>
    <property type="match status" value="1"/>
</dbReference>
<evidence type="ECO:0000256" key="1">
    <source>
        <dbReference type="ARBA" id="ARBA00006484"/>
    </source>
</evidence>
<dbReference type="Proteomes" id="UP000241434">
    <property type="component" value="Unassembled WGS sequence"/>
</dbReference>
<dbReference type="AlphaFoldDB" id="A0A2P7PZT3"/>
<dbReference type="PANTHER" id="PTHR43008">
    <property type="entry name" value="BENZIL REDUCTASE"/>
    <property type="match status" value="1"/>
</dbReference>
<dbReference type="Gene3D" id="3.40.50.720">
    <property type="entry name" value="NAD(P)-binding Rossmann-like Domain"/>
    <property type="match status" value="1"/>
</dbReference>
<accession>A0A2P7PZT3</accession>
<organism evidence="3 4">
    <name type="scientific">Peptostreptococcus russellii</name>
    <dbReference type="NCBI Taxonomy" id="215200"/>
    <lineage>
        <taxon>Bacteria</taxon>
        <taxon>Bacillati</taxon>
        <taxon>Bacillota</taxon>
        <taxon>Clostridia</taxon>
        <taxon>Peptostreptococcales</taxon>
        <taxon>Peptostreptococcaceae</taxon>
        <taxon>Peptostreptococcus</taxon>
    </lineage>
</organism>
<evidence type="ECO:0000313" key="3">
    <source>
        <dbReference type="EMBL" id="PSJ31227.1"/>
    </source>
</evidence>
<dbReference type="RefSeq" id="WP_106776964.1">
    <property type="nucleotide sequence ID" value="NZ_JYGE01000005.1"/>
</dbReference>
<dbReference type="OrthoDB" id="9775296at2"/>
<dbReference type="EMBL" id="JYGE01000005">
    <property type="protein sequence ID" value="PSJ31227.1"/>
    <property type="molecule type" value="Genomic_DNA"/>
</dbReference>
<dbReference type="InterPro" id="IPR036291">
    <property type="entry name" value="NAD(P)-bd_dom_sf"/>
</dbReference>
<proteinExistence type="inferred from homology"/>
<evidence type="ECO:0000313" key="4">
    <source>
        <dbReference type="Proteomes" id="UP000241434"/>
    </source>
</evidence>
<dbReference type="PRINTS" id="PR00081">
    <property type="entry name" value="GDHRDH"/>
</dbReference>
<keyword evidence="2" id="KW-0560">Oxidoreductase</keyword>
<name>A0A2P7PZT3_9FIRM</name>
<reference evidence="3" key="1">
    <citation type="thesis" date="2015" institute="Rutgers" country="The State University of New Jersey, 14 College Farm Rd., New Brunswick, NJ, USA">
        <title>Ammonia toxicity in bacteria and its implications for treatment of and resource recovery from highly nitrogenous organic wastes.</title>
        <authorList>
            <person name="Luther A.K."/>
        </authorList>
    </citation>
    <scope>NUCLEOTIDE SEQUENCE</scope>
    <source>
        <strain evidence="3">RT-10B</strain>
    </source>
</reference>
<dbReference type="PANTHER" id="PTHR43008:SF4">
    <property type="entry name" value="CHAIN DEHYDROGENASE, PUTATIVE (AFU_ORTHOLOGUE AFUA_4G08710)-RELATED"/>
    <property type="match status" value="1"/>
</dbReference>
<dbReference type="GO" id="GO:0050664">
    <property type="term" value="F:oxidoreductase activity, acting on NAD(P)H, oxygen as acceptor"/>
    <property type="evidence" value="ECO:0007669"/>
    <property type="project" value="TreeGrafter"/>
</dbReference>
<dbReference type="CDD" id="cd05233">
    <property type="entry name" value="SDR_c"/>
    <property type="match status" value="1"/>
</dbReference>
<dbReference type="InterPro" id="IPR002347">
    <property type="entry name" value="SDR_fam"/>
</dbReference>
<comment type="caution">
    <text evidence="3">The sequence shown here is derived from an EMBL/GenBank/DDBJ whole genome shotgun (WGS) entry which is preliminary data.</text>
</comment>
<sequence>MKNTRKKILLTGGTQGIGEATLNLLAEKGYEVHFTYRSSSEKAKKLEAKFEGQVYSYKLDQGDPDAIKNADFLLEHDWDGIIFNAALGSGTVKEYAKSSDDLAFERDSAMFSVNALGPLWIYKKVQKKLLEKDTKSKLIFISSVGGGLAAFPYFTLSDGMSKSAVAFLGKQLAAENTHTLIDVFTVCPGATETPMFTSSTLSKMSEEERTAFDLAQPKKRLIQPEEISYWIEQLLKDESTVLHGAILDATMGLASRPGIQTEAGLSH</sequence>
<comment type="similarity">
    <text evidence="1">Belongs to the short-chain dehydrogenases/reductases (SDR) family.</text>
</comment>
<dbReference type="SUPFAM" id="SSF51735">
    <property type="entry name" value="NAD(P)-binding Rossmann-fold domains"/>
    <property type="match status" value="1"/>
</dbReference>
<gene>
    <name evidence="3" type="ORF">UF10_06200</name>
</gene>
<protein>
    <submittedName>
        <fullName evidence="3">Short-chain dehydrogenase</fullName>
    </submittedName>
</protein>